<keyword evidence="5 6" id="KW-0472">Membrane</keyword>
<feature type="domain" description="Polysaccharide chain length determinant N-terminal" evidence="7">
    <location>
        <begin position="17"/>
        <end position="87"/>
    </location>
</feature>
<accession>I0KFR0</accession>
<feature type="transmembrane region" description="Helical" evidence="6">
    <location>
        <begin position="33"/>
        <end position="51"/>
    </location>
</feature>
<keyword evidence="9" id="KW-1185">Reference proteome</keyword>
<dbReference type="PANTHER" id="PTHR32309:SF13">
    <property type="entry name" value="FERRIC ENTEROBACTIN TRANSPORT PROTEIN FEPE"/>
    <property type="match status" value="1"/>
</dbReference>
<protein>
    <recommendedName>
        <fullName evidence="7">Polysaccharide chain length determinant N-terminal domain-containing protein</fullName>
    </recommendedName>
</protein>
<reference evidence="8 9" key="1">
    <citation type="journal article" date="2012" name="J. Bacteriol.">
        <title>Genome Sequence of Fibrella aestuarina BUZ 2T, a Filamentous Marine Bacterium.</title>
        <authorList>
            <person name="Filippini M."/>
            <person name="Qi W."/>
            <person name="Blom J."/>
            <person name="Goesmann A."/>
            <person name="Smits T.H."/>
            <person name="Bagheri H.C."/>
        </authorList>
    </citation>
    <scope>NUCLEOTIDE SEQUENCE [LARGE SCALE GENOMIC DNA]</scope>
    <source>
        <strain evidence="9">BUZ 2T</strain>
    </source>
</reference>
<dbReference type="GO" id="GO:0004713">
    <property type="term" value="F:protein tyrosine kinase activity"/>
    <property type="evidence" value="ECO:0007669"/>
    <property type="project" value="TreeGrafter"/>
</dbReference>
<evidence type="ECO:0000259" key="7">
    <source>
        <dbReference type="Pfam" id="PF02706"/>
    </source>
</evidence>
<dbReference type="RefSeq" id="WP_015334062.1">
    <property type="nucleotide sequence ID" value="NC_020054.1"/>
</dbReference>
<keyword evidence="4 6" id="KW-1133">Transmembrane helix</keyword>
<evidence type="ECO:0000256" key="5">
    <source>
        <dbReference type="ARBA" id="ARBA00023136"/>
    </source>
</evidence>
<dbReference type="PANTHER" id="PTHR32309">
    <property type="entry name" value="TYROSINE-PROTEIN KINASE"/>
    <property type="match status" value="1"/>
</dbReference>
<dbReference type="HOGENOM" id="CLU_062217_1_0_10"/>
<organism evidence="8 9">
    <name type="scientific">Fibrella aestuarina BUZ 2</name>
    <dbReference type="NCBI Taxonomy" id="1166018"/>
    <lineage>
        <taxon>Bacteria</taxon>
        <taxon>Pseudomonadati</taxon>
        <taxon>Bacteroidota</taxon>
        <taxon>Cytophagia</taxon>
        <taxon>Cytophagales</taxon>
        <taxon>Spirosomataceae</taxon>
        <taxon>Fibrella</taxon>
    </lineage>
</organism>
<name>I0KFR0_9BACT</name>
<dbReference type="InterPro" id="IPR003856">
    <property type="entry name" value="LPS_length_determ_N"/>
</dbReference>
<proteinExistence type="predicted"/>
<evidence type="ECO:0000313" key="9">
    <source>
        <dbReference type="Proteomes" id="UP000011058"/>
    </source>
</evidence>
<feature type="transmembrane region" description="Helical" evidence="6">
    <location>
        <begin position="328"/>
        <end position="348"/>
    </location>
</feature>
<sequence length="354" mass="39551">MSVIERGEDTANDQVIEIRLSDVTTFLKKSRRIMLIGALIGALIGGIYAFSKPNEYTSQITVLPEIQAKGSSGLGGLGSLAGLAGIDISSMTSATDAIRPELYPDVLQSVPFALNMLKRPVYVKEFKRTQSLETYLAEKSRSRFSDLLSFGNASTESDDIPGDTSQVLRMNREQEVLVKALHKQITGTYEKKSGVLTITTIMNDPVVAADVVRHSLAYLTDYITTYRTEKARREVDFLNRQVATAKQRYQTAEYALSAYRDQNRSVFLNTAKIEEQRIQAEFLLAQDLYNTLSKQSEMAKIKVQENTPVFKVLEPARIPLKKSGPGRIGIILIFITLGLFLSLFIKAYNTWRSI</sequence>
<dbReference type="eggNOG" id="COG3206">
    <property type="taxonomic scope" value="Bacteria"/>
</dbReference>
<evidence type="ECO:0000256" key="4">
    <source>
        <dbReference type="ARBA" id="ARBA00022989"/>
    </source>
</evidence>
<dbReference type="GO" id="GO:0005886">
    <property type="term" value="C:plasma membrane"/>
    <property type="evidence" value="ECO:0007669"/>
    <property type="project" value="UniProtKB-SubCell"/>
</dbReference>
<evidence type="ECO:0000256" key="6">
    <source>
        <dbReference type="SAM" id="Phobius"/>
    </source>
</evidence>
<dbReference type="InterPro" id="IPR050445">
    <property type="entry name" value="Bact_polysacc_biosynth/exp"/>
</dbReference>
<dbReference type="AlphaFoldDB" id="I0KFR0"/>
<dbReference type="KEGG" id="fae:FAES_4964"/>
<keyword evidence="3 6" id="KW-0812">Transmembrane</keyword>
<keyword evidence="2" id="KW-1003">Cell membrane</keyword>
<evidence type="ECO:0000313" key="8">
    <source>
        <dbReference type="EMBL" id="CCH02963.1"/>
    </source>
</evidence>
<dbReference type="EMBL" id="HE796683">
    <property type="protein sequence ID" value="CCH02963.1"/>
    <property type="molecule type" value="Genomic_DNA"/>
</dbReference>
<dbReference type="STRING" id="1166018.FAES_4964"/>
<dbReference type="Pfam" id="PF02706">
    <property type="entry name" value="Wzz"/>
    <property type="match status" value="1"/>
</dbReference>
<dbReference type="OrthoDB" id="1522571at2"/>
<evidence type="ECO:0000256" key="1">
    <source>
        <dbReference type="ARBA" id="ARBA00004651"/>
    </source>
</evidence>
<dbReference type="Proteomes" id="UP000011058">
    <property type="component" value="Chromosome"/>
</dbReference>
<evidence type="ECO:0000256" key="2">
    <source>
        <dbReference type="ARBA" id="ARBA00022475"/>
    </source>
</evidence>
<comment type="subcellular location">
    <subcellularLocation>
        <location evidence="1">Cell membrane</location>
        <topology evidence="1">Multi-pass membrane protein</topology>
    </subcellularLocation>
</comment>
<gene>
    <name evidence="8" type="ORF">FAES_4964</name>
</gene>
<evidence type="ECO:0000256" key="3">
    <source>
        <dbReference type="ARBA" id="ARBA00022692"/>
    </source>
</evidence>